<dbReference type="Proteomes" id="UP001062846">
    <property type="component" value="Chromosome 4"/>
</dbReference>
<gene>
    <name evidence="1" type="ORF">RHMOL_Rhmol04G0252900</name>
</gene>
<comment type="caution">
    <text evidence="1">The sequence shown here is derived from an EMBL/GenBank/DDBJ whole genome shotgun (WGS) entry which is preliminary data.</text>
</comment>
<name>A0ACC0P5F1_RHOML</name>
<keyword evidence="2" id="KW-1185">Reference proteome</keyword>
<proteinExistence type="predicted"/>
<protein>
    <submittedName>
        <fullName evidence="1">Uncharacterized protein</fullName>
    </submittedName>
</protein>
<sequence length="136" mass="15319">MPINPNGIIWGSLLSSSRLHGNVGIGIEAAERRLELEPECAATHLQFLNLYANSGCWDQVARVRKMMKDKGLKTDPGHSWIEIKNEMYRLGAEDGLNSKTDEVLAVVDFLVDQIRDSGYVCEVVNYFYQKLVLVCM</sequence>
<organism evidence="1 2">
    <name type="scientific">Rhododendron molle</name>
    <name type="common">Chinese azalea</name>
    <name type="synonym">Azalea mollis</name>
    <dbReference type="NCBI Taxonomy" id="49168"/>
    <lineage>
        <taxon>Eukaryota</taxon>
        <taxon>Viridiplantae</taxon>
        <taxon>Streptophyta</taxon>
        <taxon>Embryophyta</taxon>
        <taxon>Tracheophyta</taxon>
        <taxon>Spermatophyta</taxon>
        <taxon>Magnoliopsida</taxon>
        <taxon>eudicotyledons</taxon>
        <taxon>Gunneridae</taxon>
        <taxon>Pentapetalae</taxon>
        <taxon>asterids</taxon>
        <taxon>Ericales</taxon>
        <taxon>Ericaceae</taxon>
        <taxon>Ericoideae</taxon>
        <taxon>Rhodoreae</taxon>
        <taxon>Rhododendron</taxon>
    </lineage>
</organism>
<dbReference type="EMBL" id="CM046391">
    <property type="protein sequence ID" value="KAI8560406.1"/>
    <property type="molecule type" value="Genomic_DNA"/>
</dbReference>
<evidence type="ECO:0000313" key="2">
    <source>
        <dbReference type="Proteomes" id="UP001062846"/>
    </source>
</evidence>
<reference evidence="1" key="1">
    <citation type="submission" date="2022-02" db="EMBL/GenBank/DDBJ databases">
        <title>Plant Genome Project.</title>
        <authorList>
            <person name="Zhang R.-G."/>
        </authorList>
    </citation>
    <scope>NUCLEOTIDE SEQUENCE</scope>
    <source>
        <strain evidence="1">AT1</strain>
    </source>
</reference>
<accession>A0ACC0P5F1</accession>
<evidence type="ECO:0000313" key="1">
    <source>
        <dbReference type="EMBL" id="KAI8560406.1"/>
    </source>
</evidence>